<keyword evidence="3" id="KW-0813">Transport</keyword>
<dbReference type="EMBL" id="JANBTW010000020">
    <property type="protein sequence ID" value="KAJ2678510.1"/>
    <property type="molecule type" value="Genomic_DNA"/>
</dbReference>
<feature type="domain" description="ABC transporter" evidence="11">
    <location>
        <begin position="530"/>
        <end position="753"/>
    </location>
</feature>
<sequence length="1395" mass="157289">MDALGFIRANAGVILDSLVSLASILGLIHPEFSNKTASLQLTTVFVCVANILITTFPLFQSDSQNVLNVTVVSMPTSSKLSAEHTAATAATASLLIYYLLSRGNFNSNAFAFMNTIRVSRLGLWSLFLPLPITAISAIFHCYLSWSFISAVIKASIEYHIKGMFGVKGFSIVRLNRKRKLTIEDLSDPDMEEKQLQKTRKLKLDTSKRFFVARLILLAEWKSLLFVLAGNMLTKLATHFRRLAFISILASLNNTSDSQSLSIVVISLLIWQLFGLSTIAEKYMSYQEKLLTRRLSGLIMEKVLKIYMTKHGELFDLMHMTRRTYHISNGAFSFVNALGRLIAEVFNIWIIASIIGWRFVIPIAISITHHILSQLVSHRIETLRKEHKVAKKPDFRKSLFPMYQNIRSIKFFAWENAFRGVLAWFEEDEYQPPIFWRFAENIFNVAGSATSQVAVVITINSYLGVADSPVYTDVALLMDSIGSLSEFTAVATTASEKVVQIRQKAAFIDKLVEPTKERYIDRPLDKREVVVELENCSFSWGTGKFCVAPTTLKIKDNELVMIVGRVGSGKSSFITALCGEMPIESGNGQVRGRIGYVEQKPNILDGTLRENILMGQEFDEKFFEQIIEACDMVKDIQSMPDGDLTNVGANGMKLSGGQKTRVALARALYLRADIYIFDDLLSAVDAHVEKHLVKHVLSNDGIIGNKARILVTHAEHLLPLGNRIIRFVDGHAEIIEQTPIVIVNTEPSINNENEESKESLNTNDVPPIHENKSPLSSSKMDYGKLPFKWSYFWRYIELSRFWRVAVVFAIHFANTYLLHYVEGLRLRLIVDNNPETIVSSLKQYLKINALIAIASRQLTSLEAWSRHLLWSKPLAEALRVEVINALLHVPLTQIEDMDRYEIMSLFMGKRYYTSHVVPEDLCSHIVHKSLMITSTVVQMFYISPLLLLVTLPVAAIAIGAKIYYKDVSSKASFLERTHYEGPSMTIAADLLYRRSLLRILGITDRFTNKLSAINARWNSISIATKAIDLSRALIGTVYREMVRTTVLVLKLWQHFYTQRSVLAGEIDAITTLALQLVQHIDTLISVDGSMSNSAEMVKLLFAYLELLPQEAPVIIEKHRPKQSWPEKGHIEFQNYSMRYRPELDLVLNDMSFSVCDNEKIGIVGRTGAGKSSISQALMRLVEPADGKIMIDNVDIASIGLFDLRARISIIPQDPALFIGTIRDNLDPLHQYSDDEIWGAVQAAQIGDLLETPSGKYIKPSTHDDMPVEDEDMGPWIEGIGLNKWVEFNGNNFSVGQRQLISLCRALLWRRKILLLDEATANVDSKTDQIMQTVIRREFRDCTILTIAHRLGTIMDSDRILVIDAGKVVEFDTPSNLLTSGRHFAQLVKSMEQNQKQ</sequence>
<feature type="transmembrane region" description="Helical" evidence="10">
    <location>
        <begin position="121"/>
        <end position="139"/>
    </location>
</feature>
<evidence type="ECO:0000256" key="9">
    <source>
        <dbReference type="SAM" id="MobiDB-lite"/>
    </source>
</evidence>
<keyword evidence="5" id="KW-0547">Nucleotide-binding</keyword>
<evidence type="ECO:0000259" key="11">
    <source>
        <dbReference type="PROSITE" id="PS50893"/>
    </source>
</evidence>
<evidence type="ECO:0000256" key="7">
    <source>
        <dbReference type="ARBA" id="ARBA00022989"/>
    </source>
</evidence>
<dbReference type="GO" id="GO:0005524">
    <property type="term" value="F:ATP binding"/>
    <property type="evidence" value="ECO:0007669"/>
    <property type="project" value="UniProtKB-KW"/>
</dbReference>
<evidence type="ECO:0000256" key="10">
    <source>
        <dbReference type="SAM" id="Phobius"/>
    </source>
</evidence>
<feature type="transmembrane region" description="Helical" evidence="10">
    <location>
        <begin position="209"/>
        <end position="232"/>
    </location>
</feature>
<dbReference type="SMART" id="SM00382">
    <property type="entry name" value="AAA"/>
    <property type="match status" value="2"/>
</dbReference>
<feature type="transmembrane region" description="Helical" evidence="10">
    <location>
        <begin position="6"/>
        <end position="27"/>
    </location>
</feature>
<dbReference type="Pfam" id="PF00664">
    <property type="entry name" value="ABC_membrane"/>
    <property type="match status" value="1"/>
</dbReference>
<feature type="transmembrane region" description="Helical" evidence="10">
    <location>
        <begin position="260"/>
        <end position="279"/>
    </location>
</feature>
<feature type="transmembrane region" description="Helical" evidence="10">
    <location>
        <begin position="39"/>
        <end position="60"/>
    </location>
</feature>
<evidence type="ECO:0000313" key="13">
    <source>
        <dbReference type="Proteomes" id="UP001151518"/>
    </source>
</evidence>
<evidence type="ECO:0000256" key="4">
    <source>
        <dbReference type="ARBA" id="ARBA00022692"/>
    </source>
</evidence>
<dbReference type="PANTHER" id="PTHR24223:SF456">
    <property type="entry name" value="MULTIDRUG RESISTANCE-ASSOCIATED PROTEIN LETHAL(2)03659"/>
    <property type="match status" value="1"/>
</dbReference>
<dbReference type="CDD" id="cd03250">
    <property type="entry name" value="ABCC_MRP_domain1"/>
    <property type="match status" value="1"/>
</dbReference>
<dbReference type="OrthoDB" id="6500128at2759"/>
<protein>
    <recommendedName>
        <fullName evidence="11">ABC transporter domain-containing protein</fullName>
    </recommendedName>
</protein>
<dbReference type="CDD" id="cd03244">
    <property type="entry name" value="ABCC_MRP_domain2"/>
    <property type="match status" value="1"/>
</dbReference>
<keyword evidence="8 10" id="KW-0472">Membrane</keyword>
<reference evidence="12" key="1">
    <citation type="submission" date="2022-07" db="EMBL/GenBank/DDBJ databases">
        <title>Phylogenomic reconstructions and comparative analyses of Kickxellomycotina fungi.</title>
        <authorList>
            <person name="Reynolds N.K."/>
            <person name="Stajich J.E."/>
            <person name="Barry K."/>
            <person name="Grigoriev I.V."/>
            <person name="Crous P."/>
            <person name="Smith M.E."/>
        </authorList>
    </citation>
    <scope>NUCLEOTIDE SEQUENCE</scope>
    <source>
        <strain evidence="12">NRRL 3115</strain>
    </source>
</reference>
<evidence type="ECO:0000256" key="1">
    <source>
        <dbReference type="ARBA" id="ARBA00004141"/>
    </source>
</evidence>
<dbReference type="GO" id="GO:0016887">
    <property type="term" value="F:ATP hydrolysis activity"/>
    <property type="evidence" value="ECO:0007669"/>
    <property type="project" value="InterPro"/>
</dbReference>
<organism evidence="12 13">
    <name type="scientific">Coemansia spiralis</name>
    <dbReference type="NCBI Taxonomy" id="417178"/>
    <lineage>
        <taxon>Eukaryota</taxon>
        <taxon>Fungi</taxon>
        <taxon>Fungi incertae sedis</taxon>
        <taxon>Zoopagomycota</taxon>
        <taxon>Kickxellomycotina</taxon>
        <taxon>Kickxellomycetes</taxon>
        <taxon>Kickxellales</taxon>
        <taxon>Kickxellaceae</taxon>
        <taxon>Coemansia</taxon>
    </lineage>
</organism>
<evidence type="ECO:0000256" key="5">
    <source>
        <dbReference type="ARBA" id="ARBA00022741"/>
    </source>
</evidence>
<evidence type="ECO:0000313" key="12">
    <source>
        <dbReference type="EMBL" id="KAJ2678510.1"/>
    </source>
</evidence>
<dbReference type="PROSITE" id="PS50893">
    <property type="entry name" value="ABC_TRANSPORTER_2"/>
    <property type="match status" value="2"/>
</dbReference>
<dbReference type="FunFam" id="3.40.50.300:FF:000997">
    <property type="entry name" value="Multidrug resistance-associated protein 1"/>
    <property type="match status" value="1"/>
</dbReference>
<dbReference type="Gene3D" id="3.40.50.300">
    <property type="entry name" value="P-loop containing nucleotide triphosphate hydrolases"/>
    <property type="match status" value="2"/>
</dbReference>
<dbReference type="FunFam" id="3.40.50.300:FF:000565">
    <property type="entry name" value="ABC bile acid transporter"/>
    <property type="match status" value="1"/>
</dbReference>
<comment type="caution">
    <text evidence="12">The sequence shown here is derived from an EMBL/GenBank/DDBJ whole genome shotgun (WGS) entry which is preliminary data.</text>
</comment>
<dbReference type="SUPFAM" id="SSF52540">
    <property type="entry name" value="P-loop containing nucleoside triphosphate hydrolases"/>
    <property type="match status" value="2"/>
</dbReference>
<dbReference type="PROSITE" id="PS00211">
    <property type="entry name" value="ABC_TRANSPORTER_1"/>
    <property type="match status" value="2"/>
</dbReference>
<evidence type="ECO:0000256" key="6">
    <source>
        <dbReference type="ARBA" id="ARBA00022840"/>
    </source>
</evidence>
<dbReference type="InterPro" id="IPR036640">
    <property type="entry name" value="ABC1_TM_sf"/>
</dbReference>
<dbReference type="InterPro" id="IPR003593">
    <property type="entry name" value="AAA+_ATPase"/>
</dbReference>
<dbReference type="GO" id="GO:0016020">
    <property type="term" value="C:membrane"/>
    <property type="evidence" value="ECO:0007669"/>
    <property type="project" value="UniProtKB-SubCell"/>
</dbReference>
<dbReference type="InterPro" id="IPR003439">
    <property type="entry name" value="ABC_transporter-like_ATP-bd"/>
</dbReference>
<evidence type="ECO:0000256" key="2">
    <source>
        <dbReference type="ARBA" id="ARBA00009726"/>
    </source>
</evidence>
<evidence type="ECO:0000256" key="3">
    <source>
        <dbReference type="ARBA" id="ARBA00022448"/>
    </source>
</evidence>
<dbReference type="SUPFAM" id="SSF90123">
    <property type="entry name" value="ABC transporter transmembrane region"/>
    <property type="match status" value="2"/>
</dbReference>
<dbReference type="GO" id="GO:0140359">
    <property type="term" value="F:ABC-type transporter activity"/>
    <property type="evidence" value="ECO:0007669"/>
    <property type="project" value="InterPro"/>
</dbReference>
<dbReference type="InterPro" id="IPR017871">
    <property type="entry name" value="ABC_transporter-like_CS"/>
</dbReference>
<feature type="region of interest" description="Disordered" evidence="9">
    <location>
        <begin position="745"/>
        <end position="770"/>
    </location>
</feature>
<proteinExistence type="inferred from homology"/>
<keyword evidence="7 10" id="KW-1133">Transmembrane helix</keyword>
<name>A0A9W8G943_9FUNG</name>
<dbReference type="InterPro" id="IPR011527">
    <property type="entry name" value="ABC1_TM_dom"/>
</dbReference>
<keyword evidence="6" id="KW-0067">ATP-binding</keyword>
<keyword evidence="4 10" id="KW-0812">Transmembrane</keyword>
<dbReference type="PANTHER" id="PTHR24223">
    <property type="entry name" value="ATP-BINDING CASSETTE SUB-FAMILY C"/>
    <property type="match status" value="1"/>
</dbReference>
<comment type="similarity">
    <text evidence="2">Belongs to the ABC transporter superfamily. ABCC family. Conjugate transporter (TC 3.A.1.208) subfamily.</text>
</comment>
<dbReference type="InterPro" id="IPR050173">
    <property type="entry name" value="ABC_transporter_C-like"/>
</dbReference>
<dbReference type="Gene3D" id="1.20.1560.10">
    <property type="entry name" value="ABC transporter type 1, transmembrane domain"/>
    <property type="match status" value="2"/>
</dbReference>
<comment type="subcellular location">
    <subcellularLocation>
        <location evidence="1">Membrane</location>
        <topology evidence="1">Multi-pass membrane protein</topology>
    </subcellularLocation>
</comment>
<dbReference type="Pfam" id="PF00005">
    <property type="entry name" value="ABC_tran"/>
    <property type="match status" value="2"/>
</dbReference>
<accession>A0A9W8G943</accession>
<feature type="transmembrane region" description="Helical" evidence="10">
    <location>
        <begin position="80"/>
        <end position="100"/>
    </location>
</feature>
<dbReference type="InterPro" id="IPR027417">
    <property type="entry name" value="P-loop_NTPase"/>
</dbReference>
<feature type="domain" description="ABC transporter" evidence="11">
    <location>
        <begin position="1129"/>
        <end position="1388"/>
    </location>
</feature>
<evidence type="ECO:0000256" key="8">
    <source>
        <dbReference type="ARBA" id="ARBA00023136"/>
    </source>
</evidence>
<gene>
    <name evidence="12" type="ORF">GGI25_002304</name>
</gene>
<feature type="transmembrane region" description="Helical" evidence="10">
    <location>
        <begin position="347"/>
        <end position="371"/>
    </location>
</feature>
<dbReference type="Proteomes" id="UP001151518">
    <property type="component" value="Unassembled WGS sequence"/>
</dbReference>